<dbReference type="RefSeq" id="XP_017995320.1">
    <property type="nucleotide sequence ID" value="XM_018150520.1"/>
</dbReference>
<reference evidence="1 2" key="1">
    <citation type="submission" date="2015-06" db="EMBL/GenBank/DDBJ databases">
        <title>Draft genome of the ant-associated black yeast Phialophora attae CBS 131958.</title>
        <authorList>
            <person name="Moreno L.F."/>
            <person name="Stielow B.J."/>
            <person name="de Hoog S."/>
            <person name="Vicente V.A."/>
            <person name="Weiss V.A."/>
            <person name="de Vries M."/>
            <person name="Cruz L.M."/>
            <person name="Souza E.M."/>
        </authorList>
    </citation>
    <scope>NUCLEOTIDE SEQUENCE [LARGE SCALE GENOMIC DNA]</scope>
    <source>
        <strain evidence="1 2">CBS 131958</strain>
    </source>
</reference>
<comment type="caution">
    <text evidence="1">The sequence shown here is derived from an EMBL/GenBank/DDBJ whole genome shotgun (WGS) entry which is preliminary data.</text>
</comment>
<dbReference type="VEuPathDB" id="FungiDB:AB675_9943"/>
<proteinExistence type="predicted"/>
<name>A0A0N1NY31_9EURO</name>
<protein>
    <submittedName>
        <fullName evidence="1">Uncharacterized protein</fullName>
    </submittedName>
</protein>
<dbReference type="PANTHER" id="PTHR38111">
    <property type="entry name" value="ZN(2)-C6 FUNGAL-TYPE DOMAIN-CONTAINING PROTEIN-RELATED"/>
    <property type="match status" value="1"/>
</dbReference>
<keyword evidence="2" id="KW-1185">Reference proteome</keyword>
<sequence>MQQALYDAALARTDAVLAAARCMVLFEGLESTTDTMESWINQVHGIGRIMQLRRPEEFNEPFARAILESMRQNSFIVSIMTSTQIFYGQLQWRTLPWAGVEKGFDQRLYDHGFDLAHMFDTAAHEICNTTESTAFPHYKEIFIRLGDSFEALCALNDELTRRRTDDPDDRTLQSPNLSISLAAMDLLFANFAEKLLSKCPRSIVDANNEIIQRFLCFTPLDRRRDLARQILHQVFISIDKEPKFIVAQLVFGLQVARLQLKDGSTEADIKSIQAILDKMETRNHHRLTGSMRRAGKSVAPPLLTAENTA</sequence>
<dbReference type="PANTHER" id="PTHR38111:SF2">
    <property type="entry name" value="FINGER DOMAIN PROTEIN, PUTATIVE (AFU_ORTHOLOGUE AFUA_1G01560)-RELATED"/>
    <property type="match status" value="1"/>
</dbReference>
<dbReference type="OrthoDB" id="3525185at2759"/>
<gene>
    <name evidence="1" type="ORF">AB675_9943</name>
</gene>
<dbReference type="InterPro" id="IPR053178">
    <property type="entry name" value="Osmoadaptation_assoc"/>
</dbReference>
<dbReference type="EMBL" id="LFJN01000041">
    <property type="protein sequence ID" value="KPI35357.1"/>
    <property type="molecule type" value="Genomic_DNA"/>
</dbReference>
<dbReference type="STRING" id="1664694.A0A0N1NY31"/>
<dbReference type="Proteomes" id="UP000038010">
    <property type="component" value="Unassembled WGS sequence"/>
</dbReference>
<evidence type="ECO:0000313" key="2">
    <source>
        <dbReference type="Proteomes" id="UP000038010"/>
    </source>
</evidence>
<organism evidence="1 2">
    <name type="scientific">Cyphellophora attinorum</name>
    <dbReference type="NCBI Taxonomy" id="1664694"/>
    <lineage>
        <taxon>Eukaryota</taxon>
        <taxon>Fungi</taxon>
        <taxon>Dikarya</taxon>
        <taxon>Ascomycota</taxon>
        <taxon>Pezizomycotina</taxon>
        <taxon>Eurotiomycetes</taxon>
        <taxon>Chaetothyriomycetidae</taxon>
        <taxon>Chaetothyriales</taxon>
        <taxon>Cyphellophoraceae</taxon>
        <taxon>Cyphellophora</taxon>
    </lineage>
</organism>
<dbReference type="AlphaFoldDB" id="A0A0N1NY31"/>
<evidence type="ECO:0000313" key="1">
    <source>
        <dbReference type="EMBL" id="KPI35357.1"/>
    </source>
</evidence>
<dbReference type="GeneID" id="28742400"/>
<accession>A0A0N1NY31</accession>